<evidence type="ECO:0000313" key="3">
    <source>
        <dbReference type="EMBL" id="CUV33014.1"/>
    </source>
</evidence>
<dbReference type="AlphaFoldDB" id="A0A0S4W4L1"/>
<protein>
    <recommendedName>
        <fullName evidence="6">Transmembrane protein</fullName>
    </recommendedName>
</protein>
<dbReference type="EMBL" id="LN899823">
    <property type="protein sequence ID" value="CUV25542.1"/>
    <property type="molecule type" value="Genomic_DNA"/>
</dbReference>
<keyword evidence="1" id="KW-0472">Membrane</keyword>
<name>A0A0S4W4L1_RALSL</name>
<organism evidence="4">
    <name type="scientific">Ralstonia solanacearum</name>
    <name type="common">Pseudomonas solanacearum</name>
    <dbReference type="NCBI Taxonomy" id="305"/>
    <lineage>
        <taxon>Bacteria</taxon>
        <taxon>Pseudomonadati</taxon>
        <taxon>Pseudomonadota</taxon>
        <taxon>Betaproteobacteria</taxon>
        <taxon>Burkholderiales</taxon>
        <taxon>Burkholderiaceae</taxon>
        <taxon>Ralstonia</taxon>
        <taxon>Ralstonia solanacearum species complex</taxon>
    </lineage>
</organism>
<evidence type="ECO:0008006" key="6">
    <source>
        <dbReference type="Google" id="ProtNLM"/>
    </source>
</evidence>
<keyword evidence="1" id="KW-1133">Transmembrane helix</keyword>
<evidence type="ECO:0000313" key="4">
    <source>
        <dbReference type="EMBL" id="CUV41759.1"/>
    </source>
</evidence>
<dbReference type="EMBL" id="LN899822">
    <property type="protein sequence ID" value="CUV58898.1"/>
    <property type="molecule type" value="Genomic_DNA"/>
</dbReference>
<evidence type="ECO:0000256" key="1">
    <source>
        <dbReference type="SAM" id="Phobius"/>
    </source>
</evidence>
<feature type="transmembrane region" description="Helical" evidence="1">
    <location>
        <begin position="56"/>
        <end position="80"/>
    </location>
</feature>
<keyword evidence="1" id="KW-0812">Transmembrane</keyword>
<reference evidence="4" key="1">
    <citation type="submission" date="2015-10" db="EMBL/GenBank/DDBJ databases">
        <authorList>
            <person name="Gilbert D.G."/>
        </authorList>
    </citation>
    <scope>NUCLEOTIDE SEQUENCE</scope>
    <source>
        <strain evidence="4">Phyl III-seqv23</strain>
    </source>
</reference>
<feature type="transmembrane region" description="Helical" evidence="1">
    <location>
        <begin position="32"/>
        <end position="49"/>
    </location>
</feature>
<accession>A0A0S4W4L1</accession>
<proteinExistence type="predicted"/>
<feature type="transmembrane region" description="Helical" evidence="1">
    <location>
        <begin position="139"/>
        <end position="161"/>
    </location>
</feature>
<gene>
    <name evidence="5" type="ORF">RD1301_v1_90002</name>
    <name evidence="2" type="ORF">RUN1744_v1_990062</name>
    <name evidence="3" type="ORF">TD1301_v1_270002</name>
    <name evidence="4" type="ORF">TF3108_v1_850044</name>
</gene>
<evidence type="ECO:0000313" key="5">
    <source>
        <dbReference type="EMBL" id="CUV58898.1"/>
    </source>
</evidence>
<dbReference type="EMBL" id="LN899825">
    <property type="protein sequence ID" value="CUV33014.1"/>
    <property type="molecule type" value="Genomic_DNA"/>
</dbReference>
<sequence length="162" mass="17916">MEDILEWVEKQALENLRFHIQTSEHFTKESNTTLTLLFTGMGGAIAYLTKLLETKAAIGLTVAVGMFAIEMLLLAAILIVSCLKTDVVWPPTNEPRFLFQPSYVLAKIREAELNNIQARIDQMVSRNNRVAIWLDRVRLGAVVSPIVAAVAGVLCTVLVHVG</sequence>
<evidence type="ECO:0000313" key="2">
    <source>
        <dbReference type="EMBL" id="CUV25542.1"/>
    </source>
</evidence>
<dbReference type="EMBL" id="LN899826">
    <property type="protein sequence ID" value="CUV41759.1"/>
    <property type="molecule type" value="Genomic_DNA"/>
</dbReference>